<sequence length="277" mass="32103">MEAVARKSNQEIKCELYRDNFQNYKRYNIPKAQLVIADIPYRIGVDAYASNPVWYKDGDNKNGESKLAKKSFFKTDETFRIAEFMHFCSKMLIKEPKERNKAPAMIVFCSFEQIPTVVEYGKKYGFMKSYPIFFIKNYSAQVLKANMKIVGATEHAVVLYRDKLPKFNNGKKETGKGKMIFNWFEWKRDNSKKYPKVHPTQKPVGVLKELIEIFTDKGDVVIDPVAGSGATLRAALELGRNSYGFEIEKDFYENALEKMLNKNDIWELSQLTVDNFN</sequence>
<dbReference type="PRINTS" id="PR00508">
    <property type="entry name" value="S21N4MTFRASE"/>
</dbReference>
<evidence type="ECO:0000256" key="3">
    <source>
        <dbReference type="ARBA" id="ARBA00022747"/>
    </source>
</evidence>
<evidence type="ECO:0000256" key="4">
    <source>
        <dbReference type="RuleBase" id="RU362026"/>
    </source>
</evidence>
<feature type="domain" description="DNA methylase N-4/N-6" evidence="5">
    <location>
        <begin position="33"/>
        <end position="255"/>
    </location>
</feature>
<dbReference type="Proteomes" id="UP001549162">
    <property type="component" value="Unassembled WGS sequence"/>
</dbReference>
<dbReference type="EC" id="2.1.1.-" evidence="4"/>
<dbReference type="InterPro" id="IPR001091">
    <property type="entry name" value="RM_Methyltransferase"/>
</dbReference>
<dbReference type="EMBL" id="JBEPMA010000001">
    <property type="protein sequence ID" value="MET3616751.1"/>
    <property type="molecule type" value="Genomic_DNA"/>
</dbReference>
<gene>
    <name evidence="6" type="ORF">ABID14_000371</name>
</gene>
<keyword evidence="7" id="KW-1185">Reference proteome</keyword>
<comment type="similarity">
    <text evidence="4">Belongs to the N(4)/N(6)-methyltransferase family.</text>
</comment>
<keyword evidence="3" id="KW-0680">Restriction system</keyword>
<dbReference type="GO" id="GO:0032259">
    <property type="term" value="P:methylation"/>
    <property type="evidence" value="ECO:0007669"/>
    <property type="project" value="UniProtKB-KW"/>
</dbReference>
<dbReference type="InterPro" id="IPR029063">
    <property type="entry name" value="SAM-dependent_MTases_sf"/>
</dbReference>
<reference evidence="6 7" key="1">
    <citation type="submission" date="2024-06" db="EMBL/GenBank/DDBJ databases">
        <title>Genomic Encyclopedia of Type Strains, Phase IV (KMG-IV): sequencing the most valuable type-strain genomes for metagenomic binning, comparative biology and taxonomic classification.</title>
        <authorList>
            <person name="Goeker M."/>
        </authorList>
    </citation>
    <scope>NUCLEOTIDE SEQUENCE [LARGE SCALE GENOMIC DNA]</scope>
    <source>
        <strain evidence="6 7">DSM 21460</strain>
    </source>
</reference>
<dbReference type="Pfam" id="PF01555">
    <property type="entry name" value="N6_N4_Mtase"/>
    <property type="match status" value="1"/>
</dbReference>
<dbReference type="GO" id="GO:0009007">
    <property type="term" value="F:site-specific DNA-methyltransferase (adenine-specific) activity"/>
    <property type="evidence" value="ECO:0007669"/>
    <property type="project" value="UniProtKB-EC"/>
</dbReference>
<name>A0ABV2J911_9FIRM</name>
<accession>A0ABV2J911</accession>
<keyword evidence="1 6" id="KW-0489">Methyltransferase</keyword>
<protein>
    <recommendedName>
        <fullName evidence="4">Methyltransferase</fullName>
        <ecNumber evidence="4">2.1.1.-</ecNumber>
    </recommendedName>
</protein>
<evidence type="ECO:0000259" key="5">
    <source>
        <dbReference type="Pfam" id="PF01555"/>
    </source>
</evidence>
<evidence type="ECO:0000313" key="6">
    <source>
        <dbReference type="EMBL" id="MET3616751.1"/>
    </source>
</evidence>
<dbReference type="SUPFAM" id="SSF53335">
    <property type="entry name" value="S-adenosyl-L-methionine-dependent methyltransferases"/>
    <property type="match status" value="1"/>
</dbReference>
<proteinExistence type="inferred from homology"/>
<dbReference type="Gene3D" id="3.40.50.150">
    <property type="entry name" value="Vaccinia Virus protein VP39"/>
    <property type="match status" value="1"/>
</dbReference>
<evidence type="ECO:0000256" key="1">
    <source>
        <dbReference type="ARBA" id="ARBA00022603"/>
    </source>
</evidence>
<keyword evidence="2 6" id="KW-0808">Transferase</keyword>
<evidence type="ECO:0000313" key="7">
    <source>
        <dbReference type="Proteomes" id="UP001549162"/>
    </source>
</evidence>
<comment type="caution">
    <text evidence="6">The sequence shown here is derived from an EMBL/GenBank/DDBJ whole genome shotgun (WGS) entry which is preliminary data.</text>
</comment>
<dbReference type="RefSeq" id="WP_354366749.1">
    <property type="nucleotide sequence ID" value="NZ_JBEPMA010000001.1"/>
</dbReference>
<organism evidence="6 7">
    <name type="scientific">Peptoniphilus olsenii</name>
    <dbReference type="NCBI Taxonomy" id="411570"/>
    <lineage>
        <taxon>Bacteria</taxon>
        <taxon>Bacillati</taxon>
        <taxon>Bacillota</taxon>
        <taxon>Tissierellia</taxon>
        <taxon>Tissierellales</taxon>
        <taxon>Peptoniphilaceae</taxon>
        <taxon>Peptoniphilus</taxon>
    </lineage>
</organism>
<dbReference type="InterPro" id="IPR002941">
    <property type="entry name" value="DNA_methylase_N4/N6"/>
</dbReference>
<evidence type="ECO:0000256" key="2">
    <source>
        <dbReference type="ARBA" id="ARBA00022679"/>
    </source>
</evidence>